<sequence length="271" mass="29886">MSTVPQLPDWADDDIDPRVPSIARIYDHLLGGSHNFAVDREWADDLERRWPGITQATWANRAFLRRVVGYCVRAGITQFLDIGSGIPTAGNIHEILTELGVNGQVVYVDNDPVAFLMGRRILADIPWATAIRGDFRELDTLVRSPEVTQHIDFTKPVAVLVLSILHVVGDEMDPHGVLGRLGAVLTPGSRLAISHFTNEGWSAERLEELLELTRSTTTPGRPRSAAEITALFDGFELVEPGVVQVPLWRPDADTPQEAGYLDWLGGVGVKR</sequence>
<protein>
    <recommendedName>
        <fullName evidence="3">S-adenosyl methyltransferase</fullName>
    </recommendedName>
</protein>
<dbReference type="OrthoDB" id="4134439at2"/>
<dbReference type="PIRSF" id="PIRSF017393">
    <property type="entry name" value="MTase_SAV2177"/>
    <property type="match status" value="1"/>
</dbReference>
<name>A0A7K0DDQ5_9NOCA</name>
<dbReference type="InterPro" id="IPR029063">
    <property type="entry name" value="SAM-dependent_MTases_sf"/>
</dbReference>
<proteinExistence type="predicted"/>
<dbReference type="Pfam" id="PF04672">
    <property type="entry name" value="Methyltransf_19"/>
    <property type="match status" value="1"/>
</dbReference>
<evidence type="ECO:0008006" key="3">
    <source>
        <dbReference type="Google" id="ProtNLM"/>
    </source>
</evidence>
<reference evidence="1 2" key="1">
    <citation type="submission" date="2019-10" db="EMBL/GenBank/DDBJ databases">
        <title>Nocardia macrotermitis sp. nov. and Nocardia aurantia sp. nov., isolated from the gut of fungus growing-termite Macrotermes natalensis.</title>
        <authorList>
            <person name="Benndorf R."/>
            <person name="Schwitalla J."/>
            <person name="Martin K."/>
            <person name="De Beer W."/>
            <person name="Kaster A.-K."/>
            <person name="Vollmers J."/>
            <person name="Poulsen M."/>
            <person name="Beemelmanns C."/>
        </authorList>
    </citation>
    <scope>NUCLEOTIDE SEQUENCE [LARGE SCALE GENOMIC DNA]</scope>
    <source>
        <strain evidence="1 2">RB20</strain>
    </source>
</reference>
<dbReference type="RefSeq" id="WP_153414789.1">
    <property type="nucleotide sequence ID" value="NZ_WEGK01000016.1"/>
</dbReference>
<comment type="caution">
    <text evidence="1">The sequence shown here is derived from an EMBL/GenBank/DDBJ whole genome shotgun (WGS) entry which is preliminary data.</text>
</comment>
<evidence type="ECO:0000313" key="1">
    <source>
        <dbReference type="EMBL" id="MQY22994.1"/>
    </source>
</evidence>
<evidence type="ECO:0000313" key="2">
    <source>
        <dbReference type="Proteomes" id="UP000438448"/>
    </source>
</evidence>
<dbReference type="InterPro" id="IPR006764">
    <property type="entry name" value="SAM_dep_MeTrfase_SAV2177_type"/>
</dbReference>
<dbReference type="Gene3D" id="3.40.50.150">
    <property type="entry name" value="Vaccinia Virus protein VP39"/>
    <property type="match status" value="1"/>
</dbReference>
<dbReference type="Proteomes" id="UP000438448">
    <property type="component" value="Unassembled WGS sequence"/>
</dbReference>
<gene>
    <name evidence="1" type="ORF">NRB20_61190</name>
</gene>
<dbReference type="SUPFAM" id="SSF53335">
    <property type="entry name" value="S-adenosyl-L-methionine-dependent methyltransferases"/>
    <property type="match status" value="1"/>
</dbReference>
<organism evidence="1 2">
    <name type="scientific">Nocardia macrotermitis</name>
    <dbReference type="NCBI Taxonomy" id="2585198"/>
    <lineage>
        <taxon>Bacteria</taxon>
        <taxon>Bacillati</taxon>
        <taxon>Actinomycetota</taxon>
        <taxon>Actinomycetes</taxon>
        <taxon>Mycobacteriales</taxon>
        <taxon>Nocardiaceae</taxon>
        <taxon>Nocardia</taxon>
    </lineage>
</organism>
<dbReference type="AlphaFoldDB" id="A0A7K0DDQ5"/>
<accession>A0A7K0DDQ5</accession>
<keyword evidence="2" id="KW-1185">Reference proteome</keyword>
<dbReference type="EMBL" id="WEGK01000016">
    <property type="protein sequence ID" value="MQY22994.1"/>
    <property type="molecule type" value="Genomic_DNA"/>
</dbReference>